<dbReference type="Proteomes" id="UP000215914">
    <property type="component" value="Chromosome 17"/>
</dbReference>
<protein>
    <submittedName>
        <fullName evidence="2">Putative toll/interleukin-1 receptor (TIR) domain-containing protein</fullName>
    </submittedName>
</protein>
<proteinExistence type="predicted"/>
<dbReference type="InterPro" id="IPR044974">
    <property type="entry name" value="Disease_R_plants"/>
</dbReference>
<dbReference type="GO" id="GO:0006952">
    <property type="term" value="P:defense response"/>
    <property type="evidence" value="ECO:0007669"/>
    <property type="project" value="InterPro"/>
</dbReference>
<dbReference type="InterPro" id="IPR002182">
    <property type="entry name" value="NB-ARC"/>
</dbReference>
<dbReference type="InterPro" id="IPR027417">
    <property type="entry name" value="P-loop_NTPase"/>
</dbReference>
<dbReference type="OMA" id="IVESCCN"/>
<sequence length="468" mass="52798">MASTSVSSIQQRFKYDVFLSFRGEDVRKTFVDHLYHALVKKGIITYKDDETIKKGERISEQLMRSIEDSRFYIIVFSKNYASSSWCLDELVKIMECQKMTEHTAYPVFFDVEPTEVRHQSGAVGEAFAKHVRGSWSSVLPLDCLCSIVESCCNKSSASLNGSTVDLENDDNVGRWRNAMKEAAGLAGLELKNTFNGTSMSSQVSCRILFSNHLNESSLTHRHEANFIQQIVEEVSLKLHLFNSIIDDKLVGMVTPVKDVVSSLEIDSDDVRMIGIWGMGGGGKTTLARAVFDSISILFEAKCFVENVREGSKGSSLKELQKKVLQSVLNDKSIEVESVYDGKSLMKRMLCSRKVLLVLDDVDDTEQLEALAGKPTWFKPGSRIITTTRDKQVLKAHQVNFIPQVHFIHDVSLLSHEEAICLFSRYAFGRETPNQGYDELSRMVVRYANGLPTTRKLRISYPNFRPKKI</sequence>
<keyword evidence="2" id="KW-0675">Receptor</keyword>
<dbReference type="AlphaFoldDB" id="A0A251RWI2"/>
<keyword evidence="3" id="KW-1185">Reference proteome</keyword>
<feature type="domain" description="TIR" evidence="1">
    <location>
        <begin position="13"/>
        <end position="238"/>
    </location>
</feature>
<dbReference type="Pfam" id="PF01582">
    <property type="entry name" value="TIR"/>
    <property type="match status" value="1"/>
</dbReference>
<dbReference type="Gene3D" id="3.40.50.10140">
    <property type="entry name" value="Toll/interleukin-1 receptor homology (TIR) domain"/>
    <property type="match status" value="1"/>
</dbReference>
<dbReference type="PANTHER" id="PTHR11017">
    <property type="entry name" value="LEUCINE-RICH REPEAT-CONTAINING PROTEIN"/>
    <property type="match status" value="1"/>
</dbReference>
<dbReference type="PROSITE" id="PS50104">
    <property type="entry name" value="TIR"/>
    <property type="match status" value="1"/>
</dbReference>
<dbReference type="InterPro" id="IPR000157">
    <property type="entry name" value="TIR_dom"/>
</dbReference>
<name>A0A251RWI2_HELAN</name>
<evidence type="ECO:0000313" key="3">
    <source>
        <dbReference type="Proteomes" id="UP000215914"/>
    </source>
</evidence>
<dbReference type="PANTHER" id="PTHR11017:SF577">
    <property type="entry name" value="DISEASE RESISTANCE PROTEIN (TIR-NBS-LRR CLASS), PUTATIVE-RELATED"/>
    <property type="match status" value="1"/>
</dbReference>
<dbReference type="SUPFAM" id="SSF52540">
    <property type="entry name" value="P-loop containing nucleoside triphosphate hydrolases"/>
    <property type="match status" value="1"/>
</dbReference>
<evidence type="ECO:0000313" key="2">
    <source>
        <dbReference type="EMBL" id="OTF88214.1"/>
    </source>
</evidence>
<dbReference type="SMART" id="SM00255">
    <property type="entry name" value="TIR"/>
    <property type="match status" value="1"/>
</dbReference>
<evidence type="ECO:0000259" key="1">
    <source>
        <dbReference type="PROSITE" id="PS50104"/>
    </source>
</evidence>
<dbReference type="InterPro" id="IPR035897">
    <property type="entry name" value="Toll_tir_struct_dom_sf"/>
</dbReference>
<accession>A0A251RWI2</accession>
<dbReference type="EMBL" id="CM007906">
    <property type="protein sequence ID" value="OTF88214.1"/>
    <property type="molecule type" value="Genomic_DNA"/>
</dbReference>
<dbReference type="Gene3D" id="3.40.50.300">
    <property type="entry name" value="P-loop containing nucleotide triphosphate hydrolases"/>
    <property type="match status" value="1"/>
</dbReference>
<dbReference type="PRINTS" id="PR00364">
    <property type="entry name" value="DISEASERSIST"/>
</dbReference>
<organism evidence="2 3">
    <name type="scientific">Helianthus annuus</name>
    <name type="common">Common sunflower</name>
    <dbReference type="NCBI Taxonomy" id="4232"/>
    <lineage>
        <taxon>Eukaryota</taxon>
        <taxon>Viridiplantae</taxon>
        <taxon>Streptophyta</taxon>
        <taxon>Embryophyta</taxon>
        <taxon>Tracheophyta</taxon>
        <taxon>Spermatophyta</taxon>
        <taxon>Magnoliopsida</taxon>
        <taxon>eudicotyledons</taxon>
        <taxon>Gunneridae</taxon>
        <taxon>Pentapetalae</taxon>
        <taxon>asterids</taxon>
        <taxon>campanulids</taxon>
        <taxon>Asterales</taxon>
        <taxon>Asteraceae</taxon>
        <taxon>Asteroideae</taxon>
        <taxon>Heliantheae alliance</taxon>
        <taxon>Heliantheae</taxon>
        <taxon>Helianthus</taxon>
    </lineage>
</organism>
<dbReference type="Pfam" id="PF00931">
    <property type="entry name" value="NB-ARC"/>
    <property type="match status" value="1"/>
</dbReference>
<dbReference type="GO" id="GO:0007165">
    <property type="term" value="P:signal transduction"/>
    <property type="evidence" value="ECO:0007669"/>
    <property type="project" value="InterPro"/>
</dbReference>
<dbReference type="GO" id="GO:0043531">
    <property type="term" value="F:ADP binding"/>
    <property type="evidence" value="ECO:0007669"/>
    <property type="project" value="InterPro"/>
</dbReference>
<gene>
    <name evidence="2" type="ORF">HannXRQ_Chr17g0570611</name>
</gene>
<reference evidence="3" key="1">
    <citation type="journal article" date="2017" name="Nature">
        <title>The sunflower genome provides insights into oil metabolism, flowering and Asterid evolution.</title>
        <authorList>
            <person name="Badouin H."/>
            <person name="Gouzy J."/>
            <person name="Grassa C.J."/>
            <person name="Murat F."/>
            <person name="Staton S.E."/>
            <person name="Cottret L."/>
            <person name="Lelandais-Briere C."/>
            <person name="Owens G.L."/>
            <person name="Carrere S."/>
            <person name="Mayjonade B."/>
            <person name="Legrand L."/>
            <person name="Gill N."/>
            <person name="Kane N.C."/>
            <person name="Bowers J.E."/>
            <person name="Hubner S."/>
            <person name="Bellec A."/>
            <person name="Berard A."/>
            <person name="Berges H."/>
            <person name="Blanchet N."/>
            <person name="Boniface M.C."/>
            <person name="Brunel D."/>
            <person name="Catrice O."/>
            <person name="Chaidir N."/>
            <person name="Claudel C."/>
            <person name="Donnadieu C."/>
            <person name="Faraut T."/>
            <person name="Fievet G."/>
            <person name="Helmstetter N."/>
            <person name="King M."/>
            <person name="Knapp S.J."/>
            <person name="Lai Z."/>
            <person name="Le Paslier M.C."/>
            <person name="Lippi Y."/>
            <person name="Lorenzon L."/>
            <person name="Mandel J.R."/>
            <person name="Marage G."/>
            <person name="Marchand G."/>
            <person name="Marquand E."/>
            <person name="Bret-Mestries E."/>
            <person name="Morien E."/>
            <person name="Nambeesan S."/>
            <person name="Nguyen T."/>
            <person name="Pegot-Espagnet P."/>
            <person name="Pouilly N."/>
            <person name="Raftis F."/>
            <person name="Sallet E."/>
            <person name="Schiex T."/>
            <person name="Thomas J."/>
            <person name="Vandecasteele C."/>
            <person name="Vares D."/>
            <person name="Vear F."/>
            <person name="Vautrin S."/>
            <person name="Crespi M."/>
            <person name="Mangin B."/>
            <person name="Burke J.M."/>
            <person name="Salse J."/>
            <person name="Munos S."/>
            <person name="Vincourt P."/>
            <person name="Rieseberg L.H."/>
            <person name="Langlade N.B."/>
        </authorList>
    </citation>
    <scope>NUCLEOTIDE SEQUENCE [LARGE SCALE GENOMIC DNA]</scope>
    <source>
        <strain evidence="3">cv. SF193</strain>
    </source>
</reference>
<dbReference type="SUPFAM" id="SSF52200">
    <property type="entry name" value="Toll/Interleukin receptor TIR domain"/>
    <property type="match status" value="1"/>
</dbReference>
<dbReference type="InParanoid" id="A0A251RWI2"/>